<keyword evidence="9" id="KW-1185">Reference proteome</keyword>
<dbReference type="EMBL" id="SWBM01000002">
    <property type="protein sequence ID" value="TKC17045.1"/>
    <property type="molecule type" value="Genomic_DNA"/>
</dbReference>
<keyword evidence="2" id="KW-0963">Cytoplasm</keyword>
<protein>
    <recommendedName>
        <fullName evidence="7">Flagellar protein FliT</fullName>
    </recommendedName>
</protein>
<keyword evidence="4" id="KW-0143">Chaperone</keyword>
<evidence type="ECO:0000313" key="9">
    <source>
        <dbReference type="Proteomes" id="UP000307756"/>
    </source>
</evidence>
<evidence type="ECO:0000256" key="7">
    <source>
        <dbReference type="ARBA" id="ARBA00093797"/>
    </source>
</evidence>
<comment type="similarity">
    <text evidence="6">Belongs to the bacillales FliT family.</text>
</comment>
<evidence type="ECO:0000256" key="3">
    <source>
        <dbReference type="ARBA" id="ARBA00022795"/>
    </source>
</evidence>
<evidence type="ECO:0000256" key="5">
    <source>
        <dbReference type="ARBA" id="ARBA00093765"/>
    </source>
</evidence>
<evidence type="ECO:0000256" key="2">
    <source>
        <dbReference type="ARBA" id="ARBA00022490"/>
    </source>
</evidence>
<reference evidence="8 9" key="1">
    <citation type="journal article" date="2011" name="J. Microbiol.">
        <title>Bacillus kyonggiensis sp. nov., isolated from soil of a lettuce field.</title>
        <authorList>
            <person name="Dong K."/>
            <person name="Lee S."/>
        </authorList>
    </citation>
    <scope>NUCLEOTIDE SEQUENCE [LARGE SCALE GENOMIC DNA]</scope>
    <source>
        <strain evidence="8 9">NB22</strain>
    </source>
</reference>
<proteinExistence type="inferred from homology"/>
<evidence type="ECO:0000256" key="1">
    <source>
        <dbReference type="ARBA" id="ARBA00004514"/>
    </source>
</evidence>
<name>A0A4U1D3R7_9BACI</name>
<dbReference type="OrthoDB" id="2353131at2"/>
<dbReference type="Proteomes" id="UP000307756">
    <property type="component" value="Unassembled WGS sequence"/>
</dbReference>
<evidence type="ECO:0000256" key="4">
    <source>
        <dbReference type="ARBA" id="ARBA00023186"/>
    </source>
</evidence>
<keyword evidence="3" id="KW-1005">Bacterial flagellum biogenesis</keyword>
<comment type="caution">
    <text evidence="8">The sequence shown here is derived from an EMBL/GenBank/DDBJ whole genome shotgun (WGS) entry which is preliminary data.</text>
</comment>
<dbReference type="RefSeq" id="WP_136831571.1">
    <property type="nucleotide sequence ID" value="NZ_SWBM01000002.1"/>
</dbReference>
<dbReference type="AlphaFoldDB" id="A0A4U1D3R7"/>
<evidence type="ECO:0000256" key="6">
    <source>
        <dbReference type="ARBA" id="ARBA00093785"/>
    </source>
</evidence>
<comment type="function">
    <text evidence="5">May act as an export chaperone for the filament capping protein FliD.</text>
</comment>
<keyword evidence="8" id="KW-0282">Flagellum</keyword>
<dbReference type="InterPro" id="IPR008622">
    <property type="entry name" value="FliT"/>
</dbReference>
<evidence type="ECO:0000313" key="8">
    <source>
        <dbReference type="EMBL" id="TKC17045.1"/>
    </source>
</evidence>
<gene>
    <name evidence="8" type="ORF">FA727_13395</name>
</gene>
<comment type="subcellular location">
    <subcellularLocation>
        <location evidence="1">Cytoplasm</location>
        <location evidence="1">Cytosol</location>
    </subcellularLocation>
</comment>
<dbReference type="Pfam" id="PF05400">
    <property type="entry name" value="FliT"/>
    <property type="match status" value="1"/>
</dbReference>
<accession>A0A4U1D3R7</accession>
<sequence length="115" mass="13529">MTVVKACYEVTQQLFQAVQAVKTENRDEAIKEIELLLEKRETFLPSIQPPFSSEDKKLGQEMILMNREIDAKLKLIRSYVQRDINGLNKKKTSMKKYTNPYESVNFDGMFYDKRN</sequence>
<organism evidence="8 9">
    <name type="scientific">Robertmurraya kyonggiensis</name>
    <dbReference type="NCBI Taxonomy" id="1037680"/>
    <lineage>
        <taxon>Bacteria</taxon>
        <taxon>Bacillati</taxon>
        <taxon>Bacillota</taxon>
        <taxon>Bacilli</taxon>
        <taxon>Bacillales</taxon>
        <taxon>Bacillaceae</taxon>
        <taxon>Robertmurraya</taxon>
    </lineage>
</organism>
<keyword evidence="8" id="KW-0969">Cilium</keyword>
<keyword evidence="8" id="KW-0966">Cell projection</keyword>